<dbReference type="Proteomes" id="UP000318288">
    <property type="component" value="Unassembled WGS sequence"/>
</dbReference>
<gene>
    <name evidence="2" type="ORF">Poly51_01810</name>
</gene>
<feature type="compositionally biased region" description="Basic and acidic residues" evidence="1">
    <location>
        <begin position="1"/>
        <end position="21"/>
    </location>
</feature>
<sequence length="160" mass="18171">MNDLHKPLLKDPSNRQPERKPVQPPRGRWFKAITIIGSVGVMLWSFSTVLQRSSVSTSVIATPVSAPVDPVEKVTYQQPDSHEFRDAAIELDRAFMKSLANRPRFENTQPVLAPDEFAATWETRTESIRKRINSYADVQPGTVEWDNRESLQAVLEDLPE</sequence>
<dbReference type="AlphaFoldDB" id="A0A5C6FET8"/>
<keyword evidence="3" id="KW-1185">Reference proteome</keyword>
<dbReference type="EMBL" id="SJPW01000001">
    <property type="protein sequence ID" value="TWU59908.1"/>
    <property type="molecule type" value="Genomic_DNA"/>
</dbReference>
<reference evidence="2 3" key="1">
    <citation type="submission" date="2019-02" db="EMBL/GenBank/DDBJ databases">
        <title>Deep-cultivation of Planctomycetes and their phenomic and genomic characterization uncovers novel biology.</title>
        <authorList>
            <person name="Wiegand S."/>
            <person name="Jogler M."/>
            <person name="Boedeker C."/>
            <person name="Pinto D."/>
            <person name="Vollmers J."/>
            <person name="Rivas-Marin E."/>
            <person name="Kohn T."/>
            <person name="Peeters S.H."/>
            <person name="Heuer A."/>
            <person name="Rast P."/>
            <person name="Oberbeckmann S."/>
            <person name="Bunk B."/>
            <person name="Jeske O."/>
            <person name="Meyerdierks A."/>
            <person name="Storesund J.E."/>
            <person name="Kallscheuer N."/>
            <person name="Luecker S."/>
            <person name="Lage O.M."/>
            <person name="Pohl T."/>
            <person name="Merkel B.J."/>
            <person name="Hornburger P."/>
            <person name="Mueller R.-W."/>
            <person name="Bruemmer F."/>
            <person name="Labrenz M."/>
            <person name="Spormann A.M."/>
            <person name="Op Den Camp H."/>
            <person name="Overmann J."/>
            <person name="Amann R."/>
            <person name="Jetten M.S.M."/>
            <person name="Mascher T."/>
            <person name="Medema M.H."/>
            <person name="Devos D.P."/>
            <person name="Kaster A.-K."/>
            <person name="Ovreas L."/>
            <person name="Rohde M."/>
            <person name="Galperin M.Y."/>
            <person name="Jogler C."/>
        </authorList>
    </citation>
    <scope>NUCLEOTIDE SEQUENCE [LARGE SCALE GENOMIC DNA]</scope>
    <source>
        <strain evidence="2 3">Poly51</strain>
    </source>
</reference>
<evidence type="ECO:0000256" key="1">
    <source>
        <dbReference type="SAM" id="MobiDB-lite"/>
    </source>
</evidence>
<name>A0A5C6FET8_9BACT</name>
<evidence type="ECO:0000313" key="2">
    <source>
        <dbReference type="EMBL" id="TWU59908.1"/>
    </source>
</evidence>
<proteinExistence type="predicted"/>
<evidence type="ECO:0000313" key="3">
    <source>
        <dbReference type="Proteomes" id="UP000318288"/>
    </source>
</evidence>
<accession>A0A5C6FET8</accession>
<comment type="caution">
    <text evidence="2">The sequence shown here is derived from an EMBL/GenBank/DDBJ whole genome shotgun (WGS) entry which is preliminary data.</text>
</comment>
<feature type="region of interest" description="Disordered" evidence="1">
    <location>
        <begin position="1"/>
        <end position="25"/>
    </location>
</feature>
<protein>
    <submittedName>
        <fullName evidence="2">Uncharacterized protein</fullName>
    </submittedName>
</protein>
<organism evidence="2 3">
    <name type="scientific">Rubripirellula tenax</name>
    <dbReference type="NCBI Taxonomy" id="2528015"/>
    <lineage>
        <taxon>Bacteria</taxon>
        <taxon>Pseudomonadati</taxon>
        <taxon>Planctomycetota</taxon>
        <taxon>Planctomycetia</taxon>
        <taxon>Pirellulales</taxon>
        <taxon>Pirellulaceae</taxon>
        <taxon>Rubripirellula</taxon>
    </lineage>
</organism>
<dbReference type="RefSeq" id="WP_146453468.1">
    <property type="nucleotide sequence ID" value="NZ_SJPW01000001.1"/>
</dbReference>